<dbReference type="PANTHER" id="PTHR11360">
    <property type="entry name" value="MONOCARBOXYLATE TRANSPORTER"/>
    <property type="match status" value="1"/>
</dbReference>
<feature type="transmembrane region" description="Helical" evidence="1">
    <location>
        <begin position="20"/>
        <end position="43"/>
    </location>
</feature>
<dbReference type="Pfam" id="PF07690">
    <property type="entry name" value="MFS_1"/>
    <property type="match status" value="1"/>
</dbReference>
<dbReference type="GO" id="GO:0022857">
    <property type="term" value="F:transmembrane transporter activity"/>
    <property type="evidence" value="ECO:0007669"/>
    <property type="project" value="InterPro"/>
</dbReference>
<evidence type="ECO:0000256" key="1">
    <source>
        <dbReference type="SAM" id="Phobius"/>
    </source>
</evidence>
<gene>
    <name evidence="3" type="ORF">MNBD_BACTEROID01-499</name>
</gene>
<feature type="transmembrane region" description="Helical" evidence="1">
    <location>
        <begin position="178"/>
        <end position="197"/>
    </location>
</feature>
<dbReference type="EMBL" id="UOEP01000046">
    <property type="protein sequence ID" value="VAW15322.1"/>
    <property type="molecule type" value="Genomic_DNA"/>
</dbReference>
<dbReference type="PANTHER" id="PTHR11360:SF290">
    <property type="entry name" value="MONOCARBOXYLATE MFS PERMEASE"/>
    <property type="match status" value="1"/>
</dbReference>
<proteinExistence type="predicted"/>
<keyword evidence="1" id="KW-0472">Membrane</keyword>
<accession>A0A3B0TLG6</accession>
<protein>
    <submittedName>
        <fullName evidence="3">Uncharacterized MFS-type transporter</fullName>
    </submittedName>
</protein>
<feature type="transmembrane region" description="Helical" evidence="1">
    <location>
        <begin position="381"/>
        <end position="403"/>
    </location>
</feature>
<dbReference type="CDD" id="cd17355">
    <property type="entry name" value="MFS_YcxA_like"/>
    <property type="match status" value="1"/>
</dbReference>
<feature type="domain" description="Major facilitator superfamily (MFS) profile" evidence="2">
    <location>
        <begin position="20"/>
        <end position="408"/>
    </location>
</feature>
<feature type="transmembrane region" description="Helical" evidence="1">
    <location>
        <begin position="318"/>
        <end position="340"/>
    </location>
</feature>
<name>A0A3B0TLG6_9ZZZZ</name>
<dbReference type="SUPFAM" id="SSF103473">
    <property type="entry name" value="MFS general substrate transporter"/>
    <property type="match status" value="1"/>
</dbReference>
<organism evidence="3">
    <name type="scientific">hydrothermal vent metagenome</name>
    <dbReference type="NCBI Taxonomy" id="652676"/>
    <lineage>
        <taxon>unclassified sequences</taxon>
        <taxon>metagenomes</taxon>
        <taxon>ecological metagenomes</taxon>
    </lineage>
</organism>
<feature type="transmembrane region" description="Helical" evidence="1">
    <location>
        <begin position="114"/>
        <end position="136"/>
    </location>
</feature>
<evidence type="ECO:0000259" key="2">
    <source>
        <dbReference type="PROSITE" id="PS50850"/>
    </source>
</evidence>
<feature type="transmembrane region" description="Helical" evidence="1">
    <location>
        <begin position="148"/>
        <end position="166"/>
    </location>
</feature>
<dbReference type="PROSITE" id="PS50850">
    <property type="entry name" value="MFS"/>
    <property type="match status" value="1"/>
</dbReference>
<dbReference type="Gene3D" id="1.20.1250.20">
    <property type="entry name" value="MFS general substrate transporter like domains"/>
    <property type="match status" value="2"/>
</dbReference>
<feature type="transmembrane region" description="Helical" evidence="1">
    <location>
        <begin position="267"/>
        <end position="286"/>
    </location>
</feature>
<feature type="transmembrane region" description="Helical" evidence="1">
    <location>
        <begin position="229"/>
        <end position="247"/>
    </location>
</feature>
<dbReference type="AlphaFoldDB" id="A0A3B0TLG6"/>
<dbReference type="InterPro" id="IPR020846">
    <property type="entry name" value="MFS_dom"/>
</dbReference>
<dbReference type="InterPro" id="IPR050327">
    <property type="entry name" value="Proton-linked_MCT"/>
</dbReference>
<feature type="transmembrane region" description="Helical" evidence="1">
    <location>
        <begin position="63"/>
        <end position="82"/>
    </location>
</feature>
<feature type="transmembrane region" description="Helical" evidence="1">
    <location>
        <begin position="352"/>
        <end position="375"/>
    </location>
</feature>
<evidence type="ECO:0000313" key="3">
    <source>
        <dbReference type="EMBL" id="VAW15322.1"/>
    </source>
</evidence>
<keyword evidence="1" id="KW-1133">Transmembrane helix</keyword>
<feature type="transmembrane region" description="Helical" evidence="1">
    <location>
        <begin position="293"/>
        <end position="312"/>
    </location>
</feature>
<dbReference type="InterPro" id="IPR011701">
    <property type="entry name" value="MFS"/>
</dbReference>
<feature type="transmembrane region" description="Helical" evidence="1">
    <location>
        <begin position="89"/>
        <end position="108"/>
    </location>
</feature>
<reference evidence="3" key="1">
    <citation type="submission" date="2018-06" db="EMBL/GenBank/DDBJ databases">
        <authorList>
            <person name="Zhirakovskaya E."/>
        </authorList>
    </citation>
    <scope>NUCLEOTIDE SEQUENCE</scope>
</reference>
<sequence length="419" mass="45713">MVNKTHQAKTESAPRSSKTYIVITAFLSLFAIVGFAYYGLPFFFDFMMKDFGYSRTAVTSGNAVGKLVVAPLFGFIAGWMIDRYGPRRLMMLGAVLMGIALIGLSYSSTMWMFYMFYIFNALGYVFGGPLPCQVLISRWFDKNRGKAMGIAYLGIGVGGALVPVLATNLESSFGWQHALTILGVLIILIAFPLSYFIKDSSKRKVKSKIQPKTVDTAIPMRKILKNPNFYLLAIGSMCSIGAVGGVGQHLKLYLSGLDYTQSQAAHIMSIVLLSSLVGRVMMGWLADIINRKYVMILIYSIVALAIFSLLLPPFPGRIYVFAAIFGVGLGGDYMIIPLMAGDLFGVRALGRTMGIILVADGIAESLFPVLVGVLYNDATQSYSLGFIVLIFVALTGALIVSFLPKITQSRGMDNLIEHT</sequence>
<dbReference type="InterPro" id="IPR036259">
    <property type="entry name" value="MFS_trans_sf"/>
</dbReference>
<keyword evidence="1" id="KW-0812">Transmembrane</keyword>